<dbReference type="InterPro" id="IPR052371">
    <property type="entry name" value="BFD-associated_ferredoxin"/>
</dbReference>
<evidence type="ECO:0000256" key="8">
    <source>
        <dbReference type="ARBA" id="ARBA00039386"/>
    </source>
</evidence>
<keyword evidence="3" id="KW-0479">Metal-binding</keyword>
<keyword evidence="4" id="KW-0249">Electron transport</keyword>
<dbReference type="InterPro" id="IPR041854">
    <property type="entry name" value="BFD-like_2Fe2S-bd_dom_sf"/>
</dbReference>
<dbReference type="CDD" id="cd19945">
    <property type="entry name" value="Fer2_BFD"/>
    <property type="match status" value="1"/>
</dbReference>
<dbReference type="InterPro" id="IPR007419">
    <property type="entry name" value="BFD-like_2Fe2S-bd_dom"/>
</dbReference>
<dbReference type="Pfam" id="PF04324">
    <property type="entry name" value="Fer2_BFD"/>
    <property type="match status" value="1"/>
</dbReference>
<protein>
    <recommendedName>
        <fullName evidence="8">Bacterioferritin-associated ferredoxin</fullName>
    </recommendedName>
</protein>
<feature type="domain" description="BFD-like [2Fe-2S]-binding" evidence="10">
    <location>
        <begin position="3"/>
        <end position="50"/>
    </location>
</feature>
<keyword evidence="6" id="KW-0411">Iron-sulfur</keyword>
<keyword evidence="1" id="KW-0813">Transport</keyword>
<dbReference type="AlphaFoldDB" id="A0A5S9PU14"/>
<proteinExistence type="inferred from homology"/>
<comment type="cofactor">
    <cofactor evidence="7">
        <name>[2Fe-2S] cluster</name>
        <dbReference type="ChEBI" id="CHEBI:190135"/>
    </cofactor>
</comment>
<gene>
    <name evidence="11" type="primary">bfd</name>
    <name evidence="11" type="ORF">OPDIPICF_01275</name>
</gene>
<accession>A0A5S9PU14</accession>
<evidence type="ECO:0000256" key="9">
    <source>
        <dbReference type="ARBA" id="ARBA00046332"/>
    </source>
</evidence>
<dbReference type="PANTHER" id="PTHR37424:SF1">
    <property type="entry name" value="BACTERIOFERRITIN-ASSOCIATED FERREDOXIN"/>
    <property type="match status" value="1"/>
</dbReference>
<evidence type="ECO:0000256" key="4">
    <source>
        <dbReference type="ARBA" id="ARBA00022982"/>
    </source>
</evidence>
<name>A0A5S9PU14_9GAMM</name>
<dbReference type="GO" id="GO:0051537">
    <property type="term" value="F:2 iron, 2 sulfur cluster binding"/>
    <property type="evidence" value="ECO:0007669"/>
    <property type="project" value="UniProtKB-KW"/>
</dbReference>
<evidence type="ECO:0000259" key="10">
    <source>
        <dbReference type="Pfam" id="PF04324"/>
    </source>
</evidence>
<evidence type="ECO:0000313" key="12">
    <source>
        <dbReference type="Proteomes" id="UP000441399"/>
    </source>
</evidence>
<dbReference type="Proteomes" id="UP000441399">
    <property type="component" value="Unassembled WGS sequence"/>
</dbReference>
<evidence type="ECO:0000313" key="11">
    <source>
        <dbReference type="EMBL" id="CAA0107891.1"/>
    </source>
</evidence>
<sequence>MFVCICKGITDNDIRDAVMDGATSMKMVRSKLGVSTQCGQCACMAKDIVNDALDDMSSMNNQASFYAA</sequence>
<evidence type="ECO:0000256" key="6">
    <source>
        <dbReference type="ARBA" id="ARBA00023014"/>
    </source>
</evidence>
<dbReference type="GO" id="GO:0046872">
    <property type="term" value="F:metal ion binding"/>
    <property type="evidence" value="ECO:0007669"/>
    <property type="project" value="UniProtKB-KW"/>
</dbReference>
<evidence type="ECO:0000256" key="3">
    <source>
        <dbReference type="ARBA" id="ARBA00022723"/>
    </source>
</evidence>
<organism evidence="11 12">
    <name type="scientific">BD1-7 clade bacterium</name>
    <dbReference type="NCBI Taxonomy" id="2029982"/>
    <lineage>
        <taxon>Bacteria</taxon>
        <taxon>Pseudomonadati</taxon>
        <taxon>Pseudomonadota</taxon>
        <taxon>Gammaproteobacteria</taxon>
        <taxon>Cellvibrionales</taxon>
        <taxon>Spongiibacteraceae</taxon>
        <taxon>BD1-7 clade</taxon>
    </lineage>
</organism>
<dbReference type="PANTHER" id="PTHR37424">
    <property type="entry name" value="BACTERIOFERRITIN-ASSOCIATED FERREDOXIN"/>
    <property type="match status" value="1"/>
</dbReference>
<evidence type="ECO:0000256" key="2">
    <source>
        <dbReference type="ARBA" id="ARBA00022714"/>
    </source>
</evidence>
<evidence type="ECO:0000256" key="1">
    <source>
        <dbReference type="ARBA" id="ARBA00022448"/>
    </source>
</evidence>
<dbReference type="Gene3D" id="1.10.10.1100">
    <property type="entry name" value="BFD-like [2Fe-2S]-binding domain"/>
    <property type="match status" value="1"/>
</dbReference>
<dbReference type="EMBL" id="CACSIO010000012">
    <property type="protein sequence ID" value="CAA0107891.1"/>
    <property type="molecule type" value="Genomic_DNA"/>
</dbReference>
<keyword evidence="12" id="KW-1185">Reference proteome</keyword>
<evidence type="ECO:0000256" key="5">
    <source>
        <dbReference type="ARBA" id="ARBA00023004"/>
    </source>
</evidence>
<keyword evidence="2" id="KW-0001">2Fe-2S</keyword>
<comment type="similarity">
    <text evidence="9">Belongs to the Bfd family.</text>
</comment>
<evidence type="ECO:0000256" key="7">
    <source>
        <dbReference type="ARBA" id="ARBA00034078"/>
    </source>
</evidence>
<reference evidence="11 12" key="1">
    <citation type="submission" date="2019-11" db="EMBL/GenBank/DDBJ databases">
        <authorList>
            <person name="Holert J."/>
        </authorList>
    </citation>
    <scope>NUCLEOTIDE SEQUENCE [LARGE SCALE GENOMIC DNA]</scope>
    <source>
        <strain evidence="11">SB11_3</strain>
    </source>
</reference>
<dbReference type="OrthoDB" id="9815350at2"/>
<keyword evidence="5" id="KW-0408">Iron</keyword>